<comment type="pathway">
    <text evidence="1">Protein modification; protein ubiquitination.</text>
</comment>
<dbReference type="PANTHER" id="PTHR22770">
    <property type="entry name" value="UBIQUITIN CONJUGATING ENZYME 7 INTERACTING PROTEIN-RELATED"/>
    <property type="match status" value="1"/>
</dbReference>
<organism evidence="11 12">
    <name type="scientific">Talaromyces atroroseus</name>
    <dbReference type="NCBI Taxonomy" id="1441469"/>
    <lineage>
        <taxon>Eukaryota</taxon>
        <taxon>Fungi</taxon>
        <taxon>Dikarya</taxon>
        <taxon>Ascomycota</taxon>
        <taxon>Pezizomycotina</taxon>
        <taxon>Eurotiomycetes</taxon>
        <taxon>Eurotiomycetidae</taxon>
        <taxon>Eurotiales</taxon>
        <taxon>Trichocomaceae</taxon>
        <taxon>Talaromyces</taxon>
        <taxon>Talaromyces sect. Trachyspermi</taxon>
    </lineage>
</organism>
<protein>
    <recommendedName>
        <fullName evidence="10">RING-type domain-containing protein</fullName>
    </recommendedName>
</protein>
<keyword evidence="9" id="KW-0812">Transmembrane</keyword>
<proteinExistence type="predicted"/>
<dbReference type="OrthoDB" id="10009520at2759"/>
<keyword evidence="7" id="KW-0862">Zinc</keyword>
<evidence type="ECO:0000256" key="7">
    <source>
        <dbReference type="ARBA" id="ARBA00022833"/>
    </source>
</evidence>
<dbReference type="InterPro" id="IPR047546">
    <property type="entry name" value="Rcat_RBR_RNF216"/>
</dbReference>
<feature type="compositionally biased region" description="Low complexity" evidence="8">
    <location>
        <begin position="702"/>
        <end position="716"/>
    </location>
</feature>
<dbReference type="EMBL" id="LFMY01000003">
    <property type="protein sequence ID" value="OKL62057.1"/>
    <property type="molecule type" value="Genomic_DNA"/>
</dbReference>
<dbReference type="CDD" id="cd20353">
    <property type="entry name" value="Rcat_RBR_RNF216"/>
    <property type="match status" value="1"/>
</dbReference>
<dbReference type="InterPro" id="IPR044066">
    <property type="entry name" value="TRIAD_supradom"/>
</dbReference>
<dbReference type="CDD" id="cd16630">
    <property type="entry name" value="RING-HC_RBR_RNF216"/>
    <property type="match status" value="1"/>
</dbReference>
<evidence type="ECO:0000256" key="4">
    <source>
        <dbReference type="ARBA" id="ARBA00022737"/>
    </source>
</evidence>
<keyword evidence="6" id="KW-0833">Ubl conjugation pathway</keyword>
<feature type="region of interest" description="Disordered" evidence="8">
    <location>
        <begin position="680"/>
        <end position="758"/>
    </location>
</feature>
<dbReference type="GO" id="GO:0008270">
    <property type="term" value="F:zinc ion binding"/>
    <property type="evidence" value="ECO:0007669"/>
    <property type="project" value="UniProtKB-KW"/>
</dbReference>
<evidence type="ECO:0000256" key="1">
    <source>
        <dbReference type="ARBA" id="ARBA00004906"/>
    </source>
</evidence>
<keyword evidence="9" id="KW-1133">Transmembrane helix</keyword>
<dbReference type="AlphaFoldDB" id="A0A225B7Z3"/>
<dbReference type="Pfam" id="PF26112">
    <property type="entry name" value="UBA_RNF216"/>
    <property type="match status" value="1"/>
</dbReference>
<dbReference type="GeneID" id="31002505"/>
<dbReference type="Pfam" id="PF26191">
    <property type="entry name" value="RING-HC_RBR_RNF216"/>
    <property type="match status" value="1"/>
</dbReference>
<dbReference type="Proteomes" id="UP000214365">
    <property type="component" value="Unassembled WGS sequence"/>
</dbReference>
<evidence type="ECO:0000256" key="3">
    <source>
        <dbReference type="ARBA" id="ARBA00022723"/>
    </source>
</evidence>
<dbReference type="PANTHER" id="PTHR22770:SF42">
    <property type="entry name" value="FINGER PROTEIN (ZIN), PUTATIVE (AFU_ORTHOLOGUE AFUA_4G03910)-RELATED"/>
    <property type="match status" value="1"/>
</dbReference>
<dbReference type="SUPFAM" id="SSF57850">
    <property type="entry name" value="RING/U-box"/>
    <property type="match status" value="1"/>
</dbReference>
<accession>A0A225B7Z3</accession>
<evidence type="ECO:0000256" key="5">
    <source>
        <dbReference type="ARBA" id="ARBA00022771"/>
    </source>
</evidence>
<evidence type="ECO:0000256" key="8">
    <source>
        <dbReference type="SAM" id="MobiDB-lite"/>
    </source>
</evidence>
<feature type="compositionally biased region" description="Low complexity" evidence="8">
    <location>
        <begin position="744"/>
        <end position="755"/>
    </location>
</feature>
<dbReference type="STRING" id="1441469.A0A225B7Z3"/>
<dbReference type="GO" id="GO:0016740">
    <property type="term" value="F:transferase activity"/>
    <property type="evidence" value="ECO:0007669"/>
    <property type="project" value="UniProtKB-KW"/>
</dbReference>
<evidence type="ECO:0000256" key="9">
    <source>
        <dbReference type="SAM" id="Phobius"/>
    </source>
</evidence>
<dbReference type="PROSITE" id="PS51873">
    <property type="entry name" value="TRIAD"/>
    <property type="match status" value="1"/>
</dbReference>
<keyword evidence="5" id="KW-0863">Zinc-finger</keyword>
<feature type="compositionally biased region" description="Low complexity" evidence="8">
    <location>
        <begin position="46"/>
        <end position="55"/>
    </location>
</feature>
<name>A0A225B7Z3_TALAT</name>
<reference evidence="11 12" key="1">
    <citation type="submission" date="2015-06" db="EMBL/GenBank/DDBJ databases">
        <title>Talaromyces atroroseus IBT 11181 draft genome.</title>
        <authorList>
            <person name="Rasmussen K.B."/>
            <person name="Rasmussen S."/>
            <person name="Petersen B."/>
            <person name="Sicheritz-Ponten T."/>
            <person name="Mortensen U.H."/>
            <person name="Thrane U."/>
        </authorList>
    </citation>
    <scope>NUCLEOTIDE SEQUENCE [LARGE SCALE GENOMIC DNA]</scope>
    <source>
        <strain evidence="11 12">IBT 11181</strain>
    </source>
</reference>
<sequence length="812" mass="92139">MSPSVSRFTSPLRINEKGSQSIRGGGAEGEEKGRSGDSLATDNNHSATTSTPISATINEALRNNPFGSTSRARALEAEAQAASLSTEERLRRDLEDLNRSLVVLADLFPDVRIEVFRELLTRFDGQSRLHVCVEQLLRHKEQWVQGRWNVPVDDKKVVGVEVVANPVDGAGAVAPEELFRSEIYRNTVTTVLCKEFSGLSRSTIKGVLAEVNYSYTRARPTLKELSRKGWRATFINLNPFKRKKDSNRDDNPLVIWERSACGRDGDNGPPPLVPRLKQQTGSDELDQEIHQTLIGPFLREQKETQECQDYCLATELNEQEATASNALYECECCLDDVTFEQVSACSSESHMICFSCIQRTLHEAVFGQAWDKSVESERSTLKCVAPVSHGVCEGYLDPMLVKRAILSEKAGSETYRKFEDRLASEALMLKANLKLIRCPFCSYAEIDPVFHPSSSTSSGGGLRWKFRRDKTLISTIVTTILLLDLIPLLLLPFLILLLLYPQTATTLFHNSLQNLCLRSRSQRFTCKNPSCRQITCMTCHKPWRDPHTCEEPLQQSLRTTVEAARTAAVKRTCPRCNLSFVKSSGCNKLTCICGYSMCYICRKALNHRRGGVGEDDAADPDAGESGYRHFCEHFRVIPGTRCTECNKCELYFAEDDEAIARKAGEKAEREWRLRQSVLANNNNNANNNDMHNNHPYRQRDGNPTNRPTTTMTTTTRSSIFQFPWKQAAPPPRPPRPPPNPEPTIPIDSNYNNDNNNNKHDPYRISTTYYNHFNRASWHYWLIDIWQEKDRWKWEVQFWTDRLVERVVVVDVP</sequence>
<evidence type="ECO:0000256" key="6">
    <source>
        <dbReference type="ARBA" id="ARBA00022786"/>
    </source>
</evidence>
<dbReference type="RefSeq" id="XP_020122178.1">
    <property type="nucleotide sequence ID" value="XM_020264827.1"/>
</dbReference>
<feature type="compositionally biased region" description="Low complexity" evidence="8">
    <location>
        <begin position="680"/>
        <end position="690"/>
    </location>
</feature>
<dbReference type="InterPro" id="IPR058758">
    <property type="entry name" value="UBA_RNF216"/>
</dbReference>
<keyword evidence="4" id="KW-0677">Repeat</keyword>
<keyword evidence="12" id="KW-1185">Reference proteome</keyword>
<evidence type="ECO:0000313" key="12">
    <source>
        <dbReference type="Proteomes" id="UP000214365"/>
    </source>
</evidence>
<dbReference type="InterPro" id="IPR047544">
    <property type="entry name" value="RING-HC_RBR_RNF216"/>
</dbReference>
<keyword evidence="3" id="KW-0479">Metal-binding</keyword>
<feature type="compositionally biased region" description="Pro residues" evidence="8">
    <location>
        <begin position="728"/>
        <end position="743"/>
    </location>
</feature>
<dbReference type="Gene3D" id="1.20.120.1750">
    <property type="match status" value="1"/>
</dbReference>
<dbReference type="InterPro" id="IPR051628">
    <property type="entry name" value="LUBAC_E3_Ligases"/>
</dbReference>
<evidence type="ECO:0000313" key="11">
    <source>
        <dbReference type="EMBL" id="OKL62057.1"/>
    </source>
</evidence>
<evidence type="ECO:0000256" key="2">
    <source>
        <dbReference type="ARBA" id="ARBA00022679"/>
    </source>
</evidence>
<evidence type="ECO:0000259" key="10">
    <source>
        <dbReference type="PROSITE" id="PS51873"/>
    </source>
</evidence>
<comment type="caution">
    <text evidence="11">The sequence shown here is derived from an EMBL/GenBank/DDBJ whole genome shotgun (WGS) entry which is preliminary data.</text>
</comment>
<keyword evidence="9" id="KW-0472">Membrane</keyword>
<gene>
    <name evidence="11" type="ORF">UA08_02750</name>
</gene>
<feature type="region of interest" description="Disordered" evidence="8">
    <location>
        <begin position="1"/>
        <end position="55"/>
    </location>
</feature>
<dbReference type="Pfam" id="PF26200">
    <property type="entry name" value="Rcat_RNF216"/>
    <property type="match status" value="1"/>
</dbReference>
<feature type="domain" description="RING-type" evidence="10">
    <location>
        <begin position="326"/>
        <end position="637"/>
    </location>
</feature>
<feature type="transmembrane region" description="Helical" evidence="9">
    <location>
        <begin position="472"/>
        <end position="500"/>
    </location>
</feature>
<keyword evidence="2" id="KW-0808">Transferase</keyword>